<keyword evidence="2" id="KW-1185">Reference proteome</keyword>
<protein>
    <submittedName>
        <fullName evidence="1">Uncharacterized protein</fullName>
    </submittedName>
</protein>
<reference evidence="1 2" key="1">
    <citation type="journal article" date="2018" name="Nat. Ecol. Evol.">
        <title>Genomic signatures of mitonuclear coevolution across populations of Tigriopus californicus.</title>
        <authorList>
            <person name="Barreto F.S."/>
            <person name="Watson E.T."/>
            <person name="Lima T.G."/>
            <person name="Willett C.S."/>
            <person name="Edmands S."/>
            <person name="Li W."/>
            <person name="Burton R.S."/>
        </authorList>
    </citation>
    <scope>NUCLEOTIDE SEQUENCE [LARGE SCALE GENOMIC DNA]</scope>
    <source>
        <strain evidence="1 2">San Diego</strain>
    </source>
</reference>
<dbReference type="AlphaFoldDB" id="A0A553P5M0"/>
<accession>A0A553P5M0</accession>
<evidence type="ECO:0000313" key="2">
    <source>
        <dbReference type="Proteomes" id="UP000318571"/>
    </source>
</evidence>
<name>A0A553P5M0_TIGCA</name>
<gene>
    <name evidence="1" type="ORF">TCAL_15699</name>
</gene>
<comment type="caution">
    <text evidence="1">The sequence shown here is derived from an EMBL/GenBank/DDBJ whole genome shotgun (WGS) entry which is preliminary data.</text>
</comment>
<dbReference type="STRING" id="6832.A0A553P5M0"/>
<dbReference type="Proteomes" id="UP000318571">
    <property type="component" value="Chromosome 3"/>
</dbReference>
<proteinExistence type="predicted"/>
<feature type="non-terminal residue" evidence="1">
    <location>
        <position position="81"/>
    </location>
</feature>
<dbReference type="EMBL" id="VCGU01000007">
    <property type="protein sequence ID" value="TRY72978.1"/>
    <property type="molecule type" value="Genomic_DNA"/>
</dbReference>
<organism evidence="1 2">
    <name type="scientific">Tigriopus californicus</name>
    <name type="common">Marine copepod</name>
    <dbReference type="NCBI Taxonomy" id="6832"/>
    <lineage>
        <taxon>Eukaryota</taxon>
        <taxon>Metazoa</taxon>
        <taxon>Ecdysozoa</taxon>
        <taxon>Arthropoda</taxon>
        <taxon>Crustacea</taxon>
        <taxon>Multicrustacea</taxon>
        <taxon>Hexanauplia</taxon>
        <taxon>Copepoda</taxon>
        <taxon>Harpacticoida</taxon>
        <taxon>Harpacticidae</taxon>
        <taxon>Tigriopus</taxon>
    </lineage>
</organism>
<sequence>MERKLESEAEKHYTRWQLLEYPISLNTFSVMPKLTPMFFEYSLRLGQSTDSKALQTNDSLEINIWAWEVVRYKYKFYNASQ</sequence>
<evidence type="ECO:0000313" key="1">
    <source>
        <dbReference type="EMBL" id="TRY72978.1"/>
    </source>
</evidence>